<dbReference type="EMBL" id="JAJSOF020000031">
    <property type="protein sequence ID" value="KAJ4431131.1"/>
    <property type="molecule type" value="Genomic_DNA"/>
</dbReference>
<accession>A0ABQ8SBC3</accession>
<protein>
    <submittedName>
        <fullName evidence="2">Uncharacterized protein</fullName>
    </submittedName>
</protein>
<evidence type="ECO:0000313" key="3">
    <source>
        <dbReference type="Proteomes" id="UP001148838"/>
    </source>
</evidence>
<organism evidence="2 3">
    <name type="scientific">Periplaneta americana</name>
    <name type="common">American cockroach</name>
    <name type="synonym">Blatta americana</name>
    <dbReference type="NCBI Taxonomy" id="6978"/>
    <lineage>
        <taxon>Eukaryota</taxon>
        <taxon>Metazoa</taxon>
        <taxon>Ecdysozoa</taxon>
        <taxon>Arthropoda</taxon>
        <taxon>Hexapoda</taxon>
        <taxon>Insecta</taxon>
        <taxon>Pterygota</taxon>
        <taxon>Neoptera</taxon>
        <taxon>Polyneoptera</taxon>
        <taxon>Dictyoptera</taxon>
        <taxon>Blattodea</taxon>
        <taxon>Blattoidea</taxon>
        <taxon>Blattidae</taxon>
        <taxon>Blattinae</taxon>
        <taxon>Periplaneta</taxon>
    </lineage>
</organism>
<reference evidence="2 3" key="1">
    <citation type="journal article" date="2022" name="Allergy">
        <title>Genome assembly and annotation of Periplaneta americana reveal a comprehensive cockroach allergen profile.</title>
        <authorList>
            <person name="Wang L."/>
            <person name="Xiong Q."/>
            <person name="Saelim N."/>
            <person name="Wang L."/>
            <person name="Nong W."/>
            <person name="Wan A.T."/>
            <person name="Shi M."/>
            <person name="Liu X."/>
            <person name="Cao Q."/>
            <person name="Hui J.H.L."/>
            <person name="Sookrung N."/>
            <person name="Leung T.F."/>
            <person name="Tungtrongchitr A."/>
            <person name="Tsui S.K.W."/>
        </authorList>
    </citation>
    <scope>NUCLEOTIDE SEQUENCE [LARGE SCALE GENOMIC DNA]</scope>
    <source>
        <strain evidence="2">PWHHKU_190912</strain>
    </source>
</reference>
<proteinExistence type="predicted"/>
<keyword evidence="1" id="KW-1133">Transmembrane helix</keyword>
<dbReference type="Proteomes" id="UP001148838">
    <property type="component" value="Unassembled WGS sequence"/>
</dbReference>
<evidence type="ECO:0000313" key="2">
    <source>
        <dbReference type="EMBL" id="KAJ4431131.1"/>
    </source>
</evidence>
<evidence type="ECO:0000256" key="1">
    <source>
        <dbReference type="SAM" id="Phobius"/>
    </source>
</evidence>
<gene>
    <name evidence="2" type="ORF">ANN_19726</name>
</gene>
<keyword evidence="1" id="KW-0472">Membrane</keyword>
<keyword evidence="3" id="KW-1185">Reference proteome</keyword>
<comment type="caution">
    <text evidence="2">The sequence shown here is derived from an EMBL/GenBank/DDBJ whole genome shotgun (WGS) entry which is preliminary data.</text>
</comment>
<feature type="transmembrane region" description="Helical" evidence="1">
    <location>
        <begin position="31"/>
        <end position="55"/>
    </location>
</feature>
<sequence>MPMPRRLVWYHLCNTKLPTVLSLGPDTEHELYVATFLLCGVIAAVLIAATALFVIRRHARSREKLQNLTAPDTEASKDYQVASFRITGSTLKKKSPGRNSIALRLSEATIRSRALRLLSLGPFEGQVVREPGHRHRLKKTLRKLCDAPSFLTSADDEFPRKNYIQKTRKHLILKHP</sequence>
<keyword evidence="1" id="KW-0812">Transmembrane</keyword>
<name>A0ABQ8SBC3_PERAM</name>